<evidence type="ECO:0000313" key="4">
    <source>
        <dbReference type="Proteomes" id="UP000006512"/>
    </source>
</evidence>
<feature type="chain" id="PRO_5003320940" evidence="2">
    <location>
        <begin position="19"/>
        <end position="78"/>
    </location>
</feature>
<dbReference type="STRING" id="715226.ABI_18690"/>
<dbReference type="RefSeq" id="WP_006272626.1">
    <property type="nucleotide sequence ID" value="NZ_GL883077.1"/>
</dbReference>
<dbReference type="AlphaFoldDB" id="F4QL54"/>
<dbReference type="EMBL" id="GL883077">
    <property type="protein sequence ID" value="EGF93429.1"/>
    <property type="molecule type" value="Genomic_DNA"/>
</dbReference>
<organism evidence="3 4">
    <name type="scientific">Asticcacaulis biprosthecium C19</name>
    <dbReference type="NCBI Taxonomy" id="715226"/>
    <lineage>
        <taxon>Bacteria</taxon>
        <taxon>Pseudomonadati</taxon>
        <taxon>Pseudomonadota</taxon>
        <taxon>Alphaproteobacteria</taxon>
        <taxon>Caulobacterales</taxon>
        <taxon>Caulobacteraceae</taxon>
        <taxon>Asticcacaulis</taxon>
    </lineage>
</organism>
<protein>
    <submittedName>
        <fullName evidence="3">Uncharacterized protein</fullName>
    </submittedName>
</protein>
<name>F4QL54_9CAUL</name>
<keyword evidence="4" id="KW-1185">Reference proteome</keyword>
<sequence>MSSLSDMMSAALAGLLSAALVHFGASEGADKPKRQPPPVQRSVEKPKGVRAPMPENDDRFGPTDHEAPRAMKTTAARP</sequence>
<dbReference type="Proteomes" id="UP000006512">
    <property type="component" value="Unassembled WGS sequence"/>
</dbReference>
<gene>
    <name evidence="3" type="ORF">ABI_18690</name>
</gene>
<evidence type="ECO:0000313" key="3">
    <source>
        <dbReference type="EMBL" id="EGF93429.1"/>
    </source>
</evidence>
<proteinExistence type="predicted"/>
<accession>F4QL54</accession>
<keyword evidence="2" id="KW-0732">Signal</keyword>
<dbReference type="OrthoDB" id="9934820at2"/>
<evidence type="ECO:0000256" key="2">
    <source>
        <dbReference type="SAM" id="SignalP"/>
    </source>
</evidence>
<feature type="compositionally biased region" description="Basic and acidic residues" evidence="1">
    <location>
        <begin position="56"/>
        <end position="69"/>
    </location>
</feature>
<evidence type="ECO:0000256" key="1">
    <source>
        <dbReference type="SAM" id="MobiDB-lite"/>
    </source>
</evidence>
<feature type="signal peptide" evidence="2">
    <location>
        <begin position="1"/>
        <end position="18"/>
    </location>
</feature>
<dbReference type="HOGENOM" id="CLU_2614354_0_0_5"/>
<feature type="region of interest" description="Disordered" evidence="1">
    <location>
        <begin position="27"/>
        <end position="78"/>
    </location>
</feature>
<reference evidence="4" key="1">
    <citation type="submission" date="2011-03" db="EMBL/GenBank/DDBJ databases">
        <title>Draft genome sequence of Brevundimonas diminuta.</title>
        <authorList>
            <person name="Brown P.J.B."/>
            <person name="Buechlein A."/>
            <person name="Hemmerich C."/>
            <person name="Brun Y.V."/>
        </authorList>
    </citation>
    <scope>NUCLEOTIDE SEQUENCE [LARGE SCALE GENOMIC DNA]</scope>
    <source>
        <strain evidence="4">C19</strain>
    </source>
</reference>